<dbReference type="InterPro" id="IPR029063">
    <property type="entry name" value="SAM-dependent_MTases_sf"/>
</dbReference>
<dbReference type="Gene3D" id="3.40.50.150">
    <property type="entry name" value="Vaccinia Virus protein VP39"/>
    <property type="match status" value="1"/>
</dbReference>
<sequence>MNALYDTIGVDYAQLRKPDPRIARQIHAAIGDARTILNVGAGSGSYEPQGRKLTALEPSAEMIAQRPASDAVAIQGSAESLPFADKRFDASMAVLTIHHWSDQARGCVEMRRVTRGPVVFLTFDANHKDFWLFDYFPALLTLDEATMPPMERYADWLGEVVIDAVPIPHDCTDGFLAAYWRRPAAYLDPRIRRAMSSFWKIGDVSDGLEQLDRDLKDGSWETSYGHLLKLDTLDCGYRLVRTTHPARCQ</sequence>
<protein>
    <submittedName>
        <fullName evidence="2">Class I SAM-dependent methyltransferase</fullName>
    </submittedName>
</protein>
<accession>A0ABT4LX81</accession>
<comment type="caution">
    <text evidence="2">The sequence shown here is derived from an EMBL/GenBank/DDBJ whole genome shotgun (WGS) entry which is preliminary data.</text>
</comment>
<feature type="domain" description="Methyltransferase type 11" evidence="1">
    <location>
        <begin position="37"/>
        <end position="115"/>
    </location>
</feature>
<reference evidence="2" key="1">
    <citation type="submission" date="2022-12" db="EMBL/GenBank/DDBJ databases">
        <title>Bacterial isolates from different developmental stages of Nematostella vectensis.</title>
        <authorList>
            <person name="Fraune S."/>
        </authorList>
    </citation>
    <scope>NUCLEOTIDE SEQUENCE</scope>
    <source>
        <strain evidence="2">G21632-S1</strain>
    </source>
</reference>
<keyword evidence="3" id="KW-1185">Reference proteome</keyword>
<dbReference type="Proteomes" id="UP001083770">
    <property type="component" value="Unassembled WGS sequence"/>
</dbReference>
<gene>
    <name evidence="2" type="ORF">O4G74_12945</name>
</gene>
<organism evidence="2 3">
    <name type="scientific">Henriciella marina</name>
    <dbReference type="NCBI Taxonomy" id="453851"/>
    <lineage>
        <taxon>Bacteria</taxon>
        <taxon>Pseudomonadati</taxon>
        <taxon>Pseudomonadota</taxon>
        <taxon>Alphaproteobacteria</taxon>
        <taxon>Hyphomonadales</taxon>
        <taxon>Hyphomonadaceae</taxon>
        <taxon>Henriciella</taxon>
    </lineage>
</organism>
<dbReference type="GO" id="GO:0008168">
    <property type="term" value="F:methyltransferase activity"/>
    <property type="evidence" value="ECO:0007669"/>
    <property type="project" value="UniProtKB-KW"/>
</dbReference>
<evidence type="ECO:0000259" key="1">
    <source>
        <dbReference type="Pfam" id="PF08241"/>
    </source>
</evidence>
<dbReference type="Pfam" id="PF08241">
    <property type="entry name" value="Methyltransf_11"/>
    <property type="match status" value="1"/>
</dbReference>
<evidence type="ECO:0000313" key="2">
    <source>
        <dbReference type="EMBL" id="MCZ4298970.1"/>
    </source>
</evidence>
<dbReference type="InterPro" id="IPR013216">
    <property type="entry name" value="Methyltransf_11"/>
</dbReference>
<dbReference type="GO" id="GO:0032259">
    <property type="term" value="P:methylation"/>
    <property type="evidence" value="ECO:0007669"/>
    <property type="project" value="UniProtKB-KW"/>
</dbReference>
<evidence type="ECO:0000313" key="3">
    <source>
        <dbReference type="Proteomes" id="UP001083770"/>
    </source>
</evidence>
<dbReference type="RefSeq" id="WP_269403032.1">
    <property type="nucleotide sequence ID" value="NZ_JAPWGW010000004.1"/>
</dbReference>
<keyword evidence="2" id="KW-0489">Methyltransferase</keyword>
<keyword evidence="2" id="KW-0808">Transferase</keyword>
<name>A0ABT4LX81_9PROT</name>
<dbReference type="EMBL" id="JAPWGW010000004">
    <property type="protein sequence ID" value="MCZ4298970.1"/>
    <property type="molecule type" value="Genomic_DNA"/>
</dbReference>
<dbReference type="SUPFAM" id="SSF53335">
    <property type="entry name" value="S-adenosyl-L-methionine-dependent methyltransferases"/>
    <property type="match status" value="1"/>
</dbReference>
<proteinExistence type="predicted"/>